<reference evidence="2" key="1">
    <citation type="submission" date="2020-07" db="EMBL/GenBank/DDBJ databases">
        <title>Clarias magur genome sequencing, assembly and annotation.</title>
        <authorList>
            <person name="Kushwaha B."/>
            <person name="Kumar R."/>
            <person name="Das P."/>
            <person name="Joshi C.G."/>
            <person name="Kumar D."/>
            <person name="Nagpure N.S."/>
            <person name="Pandey M."/>
            <person name="Agarwal S."/>
            <person name="Srivastava S."/>
            <person name="Singh M."/>
            <person name="Sahoo L."/>
            <person name="Jayasankar P."/>
            <person name="Meher P.K."/>
            <person name="Koringa P.G."/>
            <person name="Iquebal M.A."/>
            <person name="Das S.P."/>
            <person name="Bit A."/>
            <person name="Patnaik S."/>
            <person name="Patel N."/>
            <person name="Shah T.M."/>
            <person name="Hinsu A."/>
            <person name="Jena J.K."/>
        </authorList>
    </citation>
    <scope>NUCLEOTIDE SEQUENCE</scope>
    <source>
        <strain evidence="2">CIFAMagur01</strain>
        <tissue evidence="2">Testis</tissue>
    </source>
</reference>
<keyword evidence="3" id="KW-1185">Reference proteome</keyword>
<proteinExistence type="predicted"/>
<gene>
    <name evidence="2" type="ORF">DAT39_005371</name>
</gene>
<feature type="compositionally biased region" description="Polar residues" evidence="1">
    <location>
        <begin position="48"/>
        <end position="58"/>
    </location>
</feature>
<protein>
    <submittedName>
        <fullName evidence="2">Transposon Ty3-I Gag-Pol poly</fullName>
    </submittedName>
</protein>
<dbReference type="Proteomes" id="UP000727407">
    <property type="component" value="Unassembled WGS sequence"/>
</dbReference>
<evidence type="ECO:0000313" key="2">
    <source>
        <dbReference type="EMBL" id="KAF5904889.1"/>
    </source>
</evidence>
<evidence type="ECO:0000256" key="1">
    <source>
        <dbReference type="SAM" id="MobiDB-lite"/>
    </source>
</evidence>
<accession>A0A8J4X7P7</accession>
<sequence>MAVEVDAAVEVPVGPGPSGQGTVSQVPMIDPGSSGPPYSEGPVRRTGRTTAGRHSNPNHLPRAVGRVASVEAVGAPSNSMSALFRPWVLGPPYWFIGK</sequence>
<dbReference type="EMBL" id="QNUK01000051">
    <property type="protein sequence ID" value="KAF5904889.1"/>
    <property type="molecule type" value="Genomic_DNA"/>
</dbReference>
<feature type="compositionally biased region" description="Low complexity" evidence="1">
    <location>
        <begin position="1"/>
        <end position="13"/>
    </location>
</feature>
<feature type="compositionally biased region" description="Low complexity" evidence="1">
    <location>
        <begin position="31"/>
        <end position="41"/>
    </location>
</feature>
<evidence type="ECO:0000313" key="3">
    <source>
        <dbReference type="Proteomes" id="UP000727407"/>
    </source>
</evidence>
<name>A0A8J4X7P7_CLAMG</name>
<dbReference type="AlphaFoldDB" id="A0A8J4X7P7"/>
<comment type="caution">
    <text evidence="2">The sequence shown here is derived from an EMBL/GenBank/DDBJ whole genome shotgun (WGS) entry which is preliminary data.</text>
</comment>
<feature type="region of interest" description="Disordered" evidence="1">
    <location>
        <begin position="1"/>
        <end position="63"/>
    </location>
</feature>
<dbReference type="OrthoDB" id="4369127at2759"/>
<organism evidence="2 3">
    <name type="scientific">Clarias magur</name>
    <name type="common">Asian catfish</name>
    <name type="synonym">Macropteronotus magur</name>
    <dbReference type="NCBI Taxonomy" id="1594786"/>
    <lineage>
        <taxon>Eukaryota</taxon>
        <taxon>Metazoa</taxon>
        <taxon>Chordata</taxon>
        <taxon>Craniata</taxon>
        <taxon>Vertebrata</taxon>
        <taxon>Euteleostomi</taxon>
        <taxon>Actinopterygii</taxon>
        <taxon>Neopterygii</taxon>
        <taxon>Teleostei</taxon>
        <taxon>Ostariophysi</taxon>
        <taxon>Siluriformes</taxon>
        <taxon>Clariidae</taxon>
        <taxon>Clarias</taxon>
    </lineage>
</organism>